<evidence type="ECO:0008006" key="2">
    <source>
        <dbReference type="Google" id="ProtNLM"/>
    </source>
</evidence>
<accession>X0ZH10</accession>
<dbReference type="AlphaFoldDB" id="X0ZH10"/>
<dbReference type="EMBL" id="BART01004826">
    <property type="protein sequence ID" value="GAG57422.1"/>
    <property type="molecule type" value="Genomic_DNA"/>
</dbReference>
<protein>
    <recommendedName>
        <fullName evidence="2">DUF433 domain-containing protein</fullName>
    </recommendedName>
</protein>
<reference evidence="1" key="1">
    <citation type="journal article" date="2014" name="Front. Microbiol.">
        <title>High frequency of phylogenetically diverse reductive dehalogenase-homologous genes in deep subseafloor sedimentary metagenomes.</title>
        <authorList>
            <person name="Kawai M."/>
            <person name="Futagami T."/>
            <person name="Toyoda A."/>
            <person name="Takaki Y."/>
            <person name="Nishi S."/>
            <person name="Hori S."/>
            <person name="Arai W."/>
            <person name="Tsubouchi T."/>
            <person name="Morono Y."/>
            <person name="Uchiyama I."/>
            <person name="Ito T."/>
            <person name="Fujiyama A."/>
            <person name="Inagaki F."/>
            <person name="Takami H."/>
        </authorList>
    </citation>
    <scope>NUCLEOTIDE SEQUENCE</scope>
    <source>
        <strain evidence="1">Expedition CK06-06</strain>
    </source>
</reference>
<proteinExistence type="predicted"/>
<name>X0ZH10_9ZZZZ</name>
<sequence>MYPRPKKDDAIYLLNEGIPINEILDTYSGFTKGQLAAFKAHITMKTYENK</sequence>
<evidence type="ECO:0000313" key="1">
    <source>
        <dbReference type="EMBL" id="GAG57422.1"/>
    </source>
</evidence>
<organism evidence="1">
    <name type="scientific">marine sediment metagenome</name>
    <dbReference type="NCBI Taxonomy" id="412755"/>
    <lineage>
        <taxon>unclassified sequences</taxon>
        <taxon>metagenomes</taxon>
        <taxon>ecological metagenomes</taxon>
    </lineage>
</organism>
<gene>
    <name evidence="1" type="ORF">S01H4_11739</name>
</gene>
<comment type="caution">
    <text evidence="1">The sequence shown here is derived from an EMBL/GenBank/DDBJ whole genome shotgun (WGS) entry which is preliminary data.</text>
</comment>